<name>A0A8X7C161_9ARAC</name>
<protein>
    <submittedName>
        <fullName evidence="4">SMB domain-containing protein</fullName>
    </submittedName>
</protein>
<dbReference type="OrthoDB" id="6134459at2759"/>
<dbReference type="AlphaFoldDB" id="A0A8X7C161"/>
<keyword evidence="2" id="KW-1133">Transmembrane helix</keyword>
<evidence type="ECO:0000313" key="4">
    <source>
        <dbReference type="EMBL" id="GFY52921.1"/>
    </source>
</evidence>
<dbReference type="PROSITE" id="PS50958">
    <property type="entry name" value="SMB_2"/>
    <property type="match status" value="1"/>
</dbReference>
<keyword evidence="2" id="KW-0812">Transmembrane</keyword>
<feature type="transmembrane region" description="Helical" evidence="2">
    <location>
        <begin position="44"/>
        <end position="61"/>
    </location>
</feature>
<proteinExistence type="predicted"/>
<feature type="transmembrane region" description="Helical" evidence="2">
    <location>
        <begin position="6"/>
        <end position="23"/>
    </location>
</feature>
<organism evidence="4 5">
    <name type="scientific">Trichonephila inaurata madagascariensis</name>
    <dbReference type="NCBI Taxonomy" id="2747483"/>
    <lineage>
        <taxon>Eukaryota</taxon>
        <taxon>Metazoa</taxon>
        <taxon>Ecdysozoa</taxon>
        <taxon>Arthropoda</taxon>
        <taxon>Chelicerata</taxon>
        <taxon>Arachnida</taxon>
        <taxon>Araneae</taxon>
        <taxon>Araneomorphae</taxon>
        <taxon>Entelegynae</taxon>
        <taxon>Araneoidea</taxon>
        <taxon>Nephilidae</taxon>
        <taxon>Trichonephila</taxon>
        <taxon>Trichonephila inaurata</taxon>
    </lineage>
</organism>
<dbReference type="EMBL" id="BMAV01008962">
    <property type="protein sequence ID" value="GFY52921.1"/>
    <property type="molecule type" value="Genomic_DNA"/>
</dbReference>
<comment type="caution">
    <text evidence="4">The sequence shown here is derived from an EMBL/GenBank/DDBJ whole genome shotgun (WGS) entry which is preliminary data.</text>
</comment>
<evidence type="ECO:0000256" key="2">
    <source>
        <dbReference type="SAM" id="Phobius"/>
    </source>
</evidence>
<keyword evidence="1" id="KW-1015">Disulfide bond</keyword>
<keyword evidence="5" id="KW-1185">Reference proteome</keyword>
<evidence type="ECO:0000259" key="3">
    <source>
        <dbReference type="PROSITE" id="PS50958"/>
    </source>
</evidence>
<evidence type="ECO:0000256" key="1">
    <source>
        <dbReference type="ARBA" id="ARBA00023157"/>
    </source>
</evidence>
<dbReference type="Proteomes" id="UP000886998">
    <property type="component" value="Unassembled WGS sequence"/>
</dbReference>
<dbReference type="InterPro" id="IPR001212">
    <property type="entry name" value="Somatomedin_B_dom"/>
</dbReference>
<accession>A0A8X7C161</accession>
<dbReference type="InterPro" id="IPR053231">
    <property type="entry name" value="GPCR_LN-TM7"/>
</dbReference>
<evidence type="ECO:0000313" key="5">
    <source>
        <dbReference type="Proteomes" id="UP000886998"/>
    </source>
</evidence>
<dbReference type="PANTHER" id="PTHR45902:SF1">
    <property type="entry name" value="LATROPHILIN RECEPTOR-LIKE PROTEIN A"/>
    <property type="match status" value="1"/>
</dbReference>
<dbReference type="PANTHER" id="PTHR45902">
    <property type="entry name" value="LATROPHILIN RECEPTOR-LIKE PROTEIN A"/>
    <property type="match status" value="1"/>
</dbReference>
<reference evidence="4" key="1">
    <citation type="submission" date="2020-08" db="EMBL/GenBank/DDBJ databases">
        <title>Multicomponent nature underlies the extraordinary mechanical properties of spider dragline silk.</title>
        <authorList>
            <person name="Kono N."/>
            <person name="Nakamura H."/>
            <person name="Mori M."/>
            <person name="Yoshida Y."/>
            <person name="Ohtoshi R."/>
            <person name="Malay A.D."/>
            <person name="Moran D.A.P."/>
            <person name="Tomita M."/>
            <person name="Numata K."/>
            <person name="Arakawa K."/>
        </authorList>
    </citation>
    <scope>NUCLEOTIDE SEQUENCE</scope>
</reference>
<gene>
    <name evidence="4" type="primary">NCL1_28919</name>
    <name evidence="4" type="ORF">TNIN_371431</name>
</gene>
<feature type="domain" description="SMB" evidence="3">
    <location>
        <begin position="73"/>
        <end position="120"/>
    </location>
</feature>
<sequence length="347" mass="39746">MAKIVFTDGVGEIVCIIGFLNLLKIKHFTYFISNRRVDTSRLKMTMLLKIGLVILALATYSQGIEYYDLSRWTSGSCPSRDNCHLMGNLSFEERNCECDSLCSIFQDCCVDAPKFQSEPTSSSITCMPYGKDFSLGAYVLDNCPTYYSGLKSVKDFCEGQDDFRDLFSSTPATDIITNVTFRNRYCAECNGAGESYLKSWLLSMMFKNLSTSNLSVEFVWKHFNFYPLERKWGLRDTTNFYPLIFSFYKPDYISLIRQCRPNLISSCPPDWKRIPVKRACGMYTSVVYVHEKSYRNIQCAVCNGEDSVDLSCTKNPGNTKIQDDLPEDFEMIVDFNLNKSIMKEDIL</sequence>
<keyword evidence="2" id="KW-0472">Membrane</keyword>